<keyword evidence="1" id="KW-0472">Membrane</keyword>
<keyword evidence="1" id="KW-1133">Transmembrane helix</keyword>
<reference evidence="3" key="1">
    <citation type="journal article" date="2019" name="Int. J. Syst. Evol. Microbiol.">
        <title>The Global Catalogue of Microorganisms (GCM) 10K type strain sequencing project: providing services to taxonomists for standard genome sequencing and annotation.</title>
        <authorList>
            <consortium name="The Broad Institute Genomics Platform"/>
            <consortium name="The Broad Institute Genome Sequencing Center for Infectious Disease"/>
            <person name="Wu L."/>
            <person name="Ma J."/>
        </authorList>
    </citation>
    <scope>NUCLEOTIDE SEQUENCE [LARGE SCALE GENOMIC DNA]</scope>
    <source>
        <strain evidence="3">JCM 17068</strain>
    </source>
</reference>
<gene>
    <name evidence="2" type="ORF">GCM10022388_12180</name>
</gene>
<sequence length="417" mass="48796">MKSLFLKYKFEILIVLIGFLWIEFLNFILQLDIQNRISPDAESYFESAYDLYFLHKGHQYRPVFLALIHGIPFLFGCSNLEVFKACYPINFLFWIGTGLLLFKILCNILTLKKSFYISLISIFFIGSAICIFNLYSENIYLFFIVLGFYFLQKYYVNSKFLFLSISLSIFIISMLIKPGAKLFAIFLVLFFVKEILKNYNNKAIIFLYGSFFLVLIQCGLLKKQYGDFTISYIDSVTYYNYLGSKAVCLSQGKKLNQLDNPRMDYIFSISNTETKKIAFDDLINQISNNKFYLFYAYLSDVYDNSTAGNTALDYTININNTGYFKFSKIFFFTISKFQNMFFTIIGFFLSISMFFSSYKKEPYFSLISFFVLYTIFLSGISCSQGDRFHLPILSFVLILIAKKIFDKTKHSFEPLQK</sequence>
<accession>A0ABP7UND3</accession>
<protein>
    <recommendedName>
        <fullName evidence="4">Glycosyltransferase RgtA/B/C/D-like domain-containing protein</fullName>
    </recommendedName>
</protein>
<organism evidence="2 3">
    <name type="scientific">Flavobacterium chungnamense</name>
    <dbReference type="NCBI Taxonomy" id="706182"/>
    <lineage>
        <taxon>Bacteria</taxon>
        <taxon>Pseudomonadati</taxon>
        <taxon>Bacteroidota</taxon>
        <taxon>Flavobacteriia</taxon>
        <taxon>Flavobacteriales</taxon>
        <taxon>Flavobacteriaceae</taxon>
        <taxon>Flavobacterium</taxon>
    </lineage>
</organism>
<feature type="transmembrane region" description="Helical" evidence="1">
    <location>
        <begin position="12"/>
        <end position="29"/>
    </location>
</feature>
<dbReference type="EMBL" id="BAABCS010000014">
    <property type="protein sequence ID" value="GAA4048187.1"/>
    <property type="molecule type" value="Genomic_DNA"/>
</dbReference>
<evidence type="ECO:0000313" key="3">
    <source>
        <dbReference type="Proteomes" id="UP001500426"/>
    </source>
</evidence>
<feature type="transmembrane region" description="Helical" evidence="1">
    <location>
        <begin position="363"/>
        <end position="381"/>
    </location>
</feature>
<proteinExistence type="predicted"/>
<feature type="transmembrane region" description="Helical" evidence="1">
    <location>
        <begin position="168"/>
        <end position="191"/>
    </location>
</feature>
<evidence type="ECO:0000313" key="2">
    <source>
        <dbReference type="EMBL" id="GAA4048187.1"/>
    </source>
</evidence>
<evidence type="ECO:0008006" key="4">
    <source>
        <dbReference type="Google" id="ProtNLM"/>
    </source>
</evidence>
<feature type="transmembrane region" description="Helical" evidence="1">
    <location>
        <begin position="337"/>
        <end position="357"/>
    </location>
</feature>
<dbReference type="Proteomes" id="UP001500426">
    <property type="component" value="Unassembled WGS sequence"/>
</dbReference>
<evidence type="ECO:0000256" key="1">
    <source>
        <dbReference type="SAM" id="Phobius"/>
    </source>
</evidence>
<keyword evidence="3" id="KW-1185">Reference proteome</keyword>
<feature type="transmembrane region" description="Helical" evidence="1">
    <location>
        <begin position="63"/>
        <end position="83"/>
    </location>
</feature>
<comment type="caution">
    <text evidence="2">The sequence shown here is derived from an EMBL/GenBank/DDBJ whole genome shotgun (WGS) entry which is preliminary data.</text>
</comment>
<keyword evidence="1" id="KW-0812">Transmembrane</keyword>
<feature type="transmembrane region" description="Helical" evidence="1">
    <location>
        <begin position="140"/>
        <end position="156"/>
    </location>
</feature>
<feature type="transmembrane region" description="Helical" evidence="1">
    <location>
        <begin position="203"/>
        <end position="221"/>
    </location>
</feature>
<name>A0ABP7UND3_9FLAO</name>
<feature type="transmembrane region" description="Helical" evidence="1">
    <location>
        <begin position="89"/>
        <end position="108"/>
    </location>
</feature>
<feature type="transmembrane region" description="Helical" evidence="1">
    <location>
        <begin position="115"/>
        <end position="134"/>
    </location>
</feature>